<dbReference type="GO" id="GO:0004462">
    <property type="term" value="F:lactoylglutathione lyase activity"/>
    <property type="evidence" value="ECO:0007669"/>
    <property type="project" value="UniProtKB-UniRule"/>
</dbReference>
<feature type="active site" description="Proton donor/acceptor" evidence="7">
    <location>
        <position position="142"/>
    </location>
</feature>
<evidence type="ECO:0000259" key="10">
    <source>
        <dbReference type="PROSITE" id="PS51819"/>
    </source>
</evidence>
<evidence type="ECO:0000313" key="11">
    <source>
        <dbReference type="EMBL" id="KAG0149277.1"/>
    </source>
</evidence>
<comment type="catalytic activity">
    <reaction evidence="9">
        <text>(R)-S-lactoylglutathione = methylglyoxal + glutathione</text>
        <dbReference type="Rhea" id="RHEA:19069"/>
        <dbReference type="ChEBI" id="CHEBI:17158"/>
        <dbReference type="ChEBI" id="CHEBI:57474"/>
        <dbReference type="ChEBI" id="CHEBI:57925"/>
        <dbReference type="EC" id="4.4.1.5"/>
    </reaction>
</comment>
<keyword evidence="12" id="KW-1185">Reference proteome</keyword>
<evidence type="ECO:0000256" key="2">
    <source>
        <dbReference type="ARBA" id="ARBA00010363"/>
    </source>
</evidence>
<dbReference type="NCBIfam" id="TIGR00068">
    <property type="entry name" value="glyox_I"/>
    <property type="match status" value="1"/>
</dbReference>
<dbReference type="InterPro" id="IPR004360">
    <property type="entry name" value="Glyas_Fos-R_dOase_dom"/>
</dbReference>
<dbReference type="OrthoDB" id="16820at2759"/>
<dbReference type="PANTHER" id="PTHR10374">
    <property type="entry name" value="LACTOYLGLUTATHIONE LYASE GLYOXALASE I"/>
    <property type="match status" value="1"/>
</dbReference>
<accession>A0A9P6NPG9</accession>
<dbReference type="PROSITE" id="PS00934">
    <property type="entry name" value="GLYOXALASE_I_1"/>
    <property type="match status" value="1"/>
</dbReference>
<evidence type="ECO:0000256" key="5">
    <source>
        <dbReference type="ARBA" id="ARBA00022833"/>
    </source>
</evidence>
<dbReference type="Proteomes" id="UP000886653">
    <property type="component" value="Unassembled WGS sequence"/>
</dbReference>
<proteinExistence type="inferred from homology"/>
<evidence type="ECO:0000256" key="8">
    <source>
        <dbReference type="PIRSR" id="PIRSR604361-3"/>
    </source>
</evidence>
<dbReference type="InterPro" id="IPR018146">
    <property type="entry name" value="Glyoxalase_1_CS"/>
</dbReference>
<dbReference type="GO" id="GO:0046872">
    <property type="term" value="F:metal ion binding"/>
    <property type="evidence" value="ECO:0007669"/>
    <property type="project" value="UniProtKB-UniRule"/>
</dbReference>
<protein>
    <recommendedName>
        <fullName evidence="3 9">Lactoylglutathione lyase</fullName>
        <ecNumber evidence="3 9">4.4.1.5</ecNumber>
    </recommendedName>
    <alternativeName>
        <fullName evidence="9">Glyoxalase I</fullName>
    </alternativeName>
</protein>
<feature type="binding site" evidence="8">
    <location>
        <position position="96"/>
    </location>
    <ligand>
        <name>Zn(2+)</name>
        <dbReference type="ChEBI" id="CHEBI:29105"/>
        <note>ligand shared between dimeric partners</note>
    </ligand>
</feature>
<comment type="cofactor">
    <cofactor evidence="8">
        <name>Zn(2+)</name>
        <dbReference type="ChEBI" id="CHEBI:29105"/>
    </cofactor>
    <text evidence="8">Binds 1 zinc ion per subunit. In the homodimer, two zinc ions are bound between subunits.</text>
</comment>
<dbReference type="PROSITE" id="PS51819">
    <property type="entry name" value="VOC"/>
    <property type="match status" value="1"/>
</dbReference>
<dbReference type="SUPFAM" id="SSF54593">
    <property type="entry name" value="Glyoxalase/Bleomycin resistance protein/Dihydroxybiphenyl dioxygenase"/>
    <property type="match status" value="1"/>
</dbReference>
<evidence type="ECO:0000256" key="7">
    <source>
        <dbReference type="PIRSR" id="PIRSR604361-1"/>
    </source>
</evidence>
<sequence length="151" mass="17525">MPTTAGTQIYRLNHTMLRIKDPEPSLKFYEDILGMHLIDEYDAGDFKLFFLAYDHQKVELRGQREGVLELTWNKGTEKDSAFSYHNGNDQPQGFGHIAIAVDDVEEACKRFTELGVKFKKRPEDGKMRHIEFIYDPDGYWIEIVPANRKAV</sequence>
<dbReference type="CDD" id="cd07233">
    <property type="entry name" value="GlxI_Zn"/>
    <property type="match status" value="1"/>
</dbReference>
<comment type="similarity">
    <text evidence="2 9">Belongs to the glyoxalase I family.</text>
</comment>
<evidence type="ECO:0000256" key="3">
    <source>
        <dbReference type="ARBA" id="ARBA00012081"/>
    </source>
</evidence>
<feature type="domain" description="VOC" evidence="10">
    <location>
        <begin position="11"/>
        <end position="146"/>
    </location>
</feature>
<dbReference type="PANTHER" id="PTHR10374:SF30">
    <property type="entry name" value="LACTOYLGLUTATHIONE LYASE"/>
    <property type="match status" value="1"/>
</dbReference>
<dbReference type="Gene3D" id="3.10.180.10">
    <property type="entry name" value="2,3-Dihydroxybiphenyl 1,2-Dioxygenase, domain 1"/>
    <property type="match status" value="1"/>
</dbReference>
<keyword evidence="4 8" id="KW-0479">Metal-binding</keyword>
<dbReference type="InterPro" id="IPR004361">
    <property type="entry name" value="Glyoxalase_1"/>
</dbReference>
<comment type="pathway">
    <text evidence="1 9">Secondary metabolite metabolism; methylglyoxal degradation; (R)-lactate from methylglyoxal: step 1/2.</text>
</comment>
<dbReference type="EMBL" id="MU167229">
    <property type="protein sequence ID" value="KAG0149277.1"/>
    <property type="molecule type" value="Genomic_DNA"/>
</dbReference>
<organism evidence="11 12">
    <name type="scientific">Cronartium quercuum f. sp. fusiforme G11</name>
    <dbReference type="NCBI Taxonomy" id="708437"/>
    <lineage>
        <taxon>Eukaryota</taxon>
        <taxon>Fungi</taxon>
        <taxon>Dikarya</taxon>
        <taxon>Basidiomycota</taxon>
        <taxon>Pucciniomycotina</taxon>
        <taxon>Pucciniomycetes</taxon>
        <taxon>Pucciniales</taxon>
        <taxon>Coleosporiaceae</taxon>
        <taxon>Cronartium</taxon>
    </lineage>
</organism>
<dbReference type="Pfam" id="PF00903">
    <property type="entry name" value="Glyoxalase"/>
    <property type="match status" value="1"/>
</dbReference>
<dbReference type="EC" id="4.4.1.5" evidence="3 9"/>
<dbReference type="AlphaFoldDB" id="A0A9P6NPG9"/>
<dbReference type="PROSITE" id="PS00935">
    <property type="entry name" value="GLYOXALASE_I_2"/>
    <property type="match status" value="1"/>
</dbReference>
<evidence type="ECO:0000256" key="4">
    <source>
        <dbReference type="ARBA" id="ARBA00022723"/>
    </source>
</evidence>
<keyword evidence="6 9" id="KW-0456">Lyase</keyword>
<comment type="function">
    <text evidence="9">Catalyzes the conversion of hemimercaptal, formed from methylglyoxal and glutathione, to S-lactoylglutathione.</text>
</comment>
<keyword evidence="5 8" id="KW-0862">Zinc</keyword>
<feature type="binding site" evidence="8">
    <location>
        <position position="69"/>
    </location>
    <ligand>
        <name>Zn(2+)</name>
        <dbReference type="ChEBI" id="CHEBI:29105"/>
        <note>ligand shared between dimeric partners</note>
    </ligand>
</feature>
<evidence type="ECO:0000256" key="1">
    <source>
        <dbReference type="ARBA" id="ARBA00005008"/>
    </source>
</evidence>
<dbReference type="InterPro" id="IPR029068">
    <property type="entry name" value="Glyas_Bleomycin-R_OHBP_Dase"/>
</dbReference>
<evidence type="ECO:0000256" key="9">
    <source>
        <dbReference type="RuleBase" id="RU361179"/>
    </source>
</evidence>
<evidence type="ECO:0000313" key="12">
    <source>
        <dbReference type="Proteomes" id="UP000886653"/>
    </source>
</evidence>
<gene>
    <name evidence="11" type="ORF">CROQUDRAFT_653847</name>
</gene>
<dbReference type="InterPro" id="IPR037523">
    <property type="entry name" value="VOC_core"/>
</dbReference>
<reference evidence="11" key="1">
    <citation type="submission" date="2013-11" db="EMBL/GenBank/DDBJ databases">
        <title>Genome sequence of the fusiform rust pathogen reveals effectors for host alternation and coevolution with pine.</title>
        <authorList>
            <consortium name="DOE Joint Genome Institute"/>
            <person name="Smith K."/>
            <person name="Pendleton A."/>
            <person name="Kubisiak T."/>
            <person name="Anderson C."/>
            <person name="Salamov A."/>
            <person name="Aerts A."/>
            <person name="Riley R."/>
            <person name="Clum A."/>
            <person name="Lindquist E."/>
            <person name="Ence D."/>
            <person name="Campbell M."/>
            <person name="Kronenberg Z."/>
            <person name="Feau N."/>
            <person name="Dhillon B."/>
            <person name="Hamelin R."/>
            <person name="Burleigh J."/>
            <person name="Smith J."/>
            <person name="Yandell M."/>
            <person name="Nelson C."/>
            <person name="Grigoriev I."/>
            <person name="Davis J."/>
        </authorList>
    </citation>
    <scope>NUCLEOTIDE SEQUENCE</scope>
    <source>
        <strain evidence="11">G11</strain>
    </source>
</reference>
<feature type="binding site" evidence="8">
    <location>
        <position position="142"/>
    </location>
    <ligand>
        <name>Zn(2+)</name>
        <dbReference type="ChEBI" id="CHEBI:29105"/>
        <note>ligand shared between dimeric partners</note>
    </ligand>
</feature>
<evidence type="ECO:0000256" key="6">
    <source>
        <dbReference type="ARBA" id="ARBA00023239"/>
    </source>
</evidence>
<name>A0A9P6NPG9_9BASI</name>
<comment type="caution">
    <text evidence="11">The sequence shown here is derived from an EMBL/GenBank/DDBJ whole genome shotgun (WGS) entry which is preliminary data.</text>
</comment>